<gene>
    <name evidence="17" type="primary">CYP9A74</name>
</gene>
<dbReference type="FunFam" id="1.10.630.10:FF:000042">
    <property type="entry name" value="Cytochrome P450"/>
    <property type="match status" value="1"/>
</dbReference>
<evidence type="ECO:0000256" key="12">
    <source>
        <dbReference type="ARBA" id="ARBA00023033"/>
    </source>
</evidence>
<dbReference type="InterPro" id="IPR050476">
    <property type="entry name" value="Insect_CytP450_Detox"/>
</dbReference>
<comment type="catalytic activity">
    <reaction evidence="14">
        <text>an organic molecule + reduced [NADPH--hemoprotein reductase] + O2 = an alcohol + oxidized [NADPH--hemoprotein reductase] + H2O + H(+)</text>
        <dbReference type="Rhea" id="RHEA:17149"/>
        <dbReference type="Rhea" id="RHEA-COMP:11964"/>
        <dbReference type="Rhea" id="RHEA-COMP:11965"/>
        <dbReference type="ChEBI" id="CHEBI:15377"/>
        <dbReference type="ChEBI" id="CHEBI:15378"/>
        <dbReference type="ChEBI" id="CHEBI:15379"/>
        <dbReference type="ChEBI" id="CHEBI:30879"/>
        <dbReference type="ChEBI" id="CHEBI:57618"/>
        <dbReference type="ChEBI" id="CHEBI:58210"/>
        <dbReference type="ChEBI" id="CHEBI:142491"/>
        <dbReference type="EC" id="1.14.14.1"/>
    </reaction>
</comment>
<dbReference type="PRINTS" id="PR00463">
    <property type="entry name" value="EP450I"/>
</dbReference>
<evidence type="ECO:0000256" key="13">
    <source>
        <dbReference type="ARBA" id="ARBA00023136"/>
    </source>
</evidence>
<dbReference type="CDD" id="cd11056">
    <property type="entry name" value="CYP6-like"/>
    <property type="match status" value="1"/>
</dbReference>
<dbReference type="GO" id="GO:0020037">
    <property type="term" value="F:heme binding"/>
    <property type="evidence" value="ECO:0007669"/>
    <property type="project" value="InterPro"/>
</dbReference>
<sequence>MLVLSMLVLLAVLWLYLRQVYSRFSKYGVRHLKPIPLLGNMARITLRVEHVALHNERIYNSFPGERFVGSYEFLTPTIYIRDLELIKKITVKHYEHFVDHRAIVDEDVDPFLGRNLFAMKGHKWRDMRLTLSPAFTSSKIRLMVPFMVEVGDQMIESLKKKILCTESGSIEVESKDLMMRYANDVIASCAFGLKVDSHTDEDNLFYEMGRAASVFGFIQHLKFIGFSSCPNLMKKFKLTIFTEEVTRFFKDLVLNTMNERDARQIVRNDMIHLLMEAKKGKLSHDTKVANDGAGFATAEEYNVGKRQNDRVWSTDDLIAQAVLFFIAGFETTSVAMTFLLYELALNPEIQDRLALEIRENHKVNEGKFDYSSIQQLNYLDMVVSESLRLWPPDVGLDRLCVKDFNLGKPSSDATRDYIIRKDEGIVIPMGAIQRDPEYFPDPTKFDPERFSDANKHNIKPFTYMPFGLGPRNCTASRFALCEMKIMVYQLLLHIELSPSEKTCIPIKLTTDTFNLRIKGGHWLRFKLRKGTLD</sequence>
<evidence type="ECO:0000256" key="1">
    <source>
        <dbReference type="ARBA" id="ARBA00001971"/>
    </source>
</evidence>
<dbReference type="GO" id="GO:0016712">
    <property type="term" value="F:oxidoreductase activity, acting on paired donors, with incorporation or reduction of molecular oxygen, reduced flavin or flavoprotein as one donor, and incorporation of one atom of oxygen"/>
    <property type="evidence" value="ECO:0007669"/>
    <property type="project" value="UniProtKB-EC"/>
</dbReference>
<evidence type="ECO:0000256" key="7">
    <source>
        <dbReference type="ARBA" id="ARBA00022723"/>
    </source>
</evidence>
<evidence type="ECO:0000256" key="11">
    <source>
        <dbReference type="ARBA" id="ARBA00023004"/>
    </source>
</evidence>
<comment type="subcellular location">
    <subcellularLocation>
        <location evidence="3">Endoplasmic reticulum membrane</location>
        <topology evidence="3">Peripheral membrane protein</topology>
    </subcellularLocation>
    <subcellularLocation>
        <location evidence="2">Microsome membrane</location>
        <topology evidence="2">Peripheral membrane protein</topology>
    </subcellularLocation>
</comment>
<reference evidence="17" key="2">
    <citation type="journal article" date="2014" name="PLoS ONE">
        <title>Chemical defense balanced by sequestration and de novo biosynthesis in a lepidopteran specialist.</title>
        <authorList>
            <person name="Furstenberg-Hagg J."/>
            <person name="Zagrobelny M."/>
            <person name="Jorgensen K."/>
            <person name="Vogel H."/>
            <person name="Moller B.L."/>
            <person name="Bak S."/>
        </authorList>
    </citation>
    <scope>NUCLEOTIDE SEQUENCE</scope>
</reference>
<dbReference type="SUPFAM" id="SSF48264">
    <property type="entry name" value="Cytochrome P450"/>
    <property type="match status" value="1"/>
</dbReference>
<dbReference type="EC" id="1.14.14.1" evidence="5"/>
<comment type="similarity">
    <text evidence="4">Belongs to the cytochrome P450 family.</text>
</comment>
<evidence type="ECO:0000256" key="9">
    <source>
        <dbReference type="ARBA" id="ARBA00022848"/>
    </source>
</evidence>
<proteinExistence type="evidence at transcript level"/>
<evidence type="ECO:0000256" key="10">
    <source>
        <dbReference type="ARBA" id="ARBA00023002"/>
    </source>
</evidence>
<keyword evidence="10" id="KW-0560">Oxidoreductase</keyword>
<evidence type="ECO:0000256" key="8">
    <source>
        <dbReference type="ARBA" id="ARBA00022824"/>
    </source>
</evidence>
<dbReference type="InterPro" id="IPR036396">
    <property type="entry name" value="Cyt_P450_sf"/>
</dbReference>
<evidence type="ECO:0000256" key="6">
    <source>
        <dbReference type="ARBA" id="ARBA00022617"/>
    </source>
</evidence>
<protein>
    <recommendedName>
        <fullName evidence="5">unspecific monooxygenase</fullName>
        <ecNumber evidence="5">1.14.14.1</ecNumber>
    </recommendedName>
</protein>
<comment type="cofactor">
    <cofactor evidence="1 15">
        <name>heme</name>
        <dbReference type="ChEBI" id="CHEBI:30413"/>
    </cofactor>
</comment>
<evidence type="ECO:0000313" key="17">
    <source>
        <dbReference type="EMBL" id="ASX93979.1"/>
    </source>
</evidence>
<feature type="chain" id="PRO_5012493430" description="unspecific monooxygenase" evidence="16">
    <location>
        <begin position="23"/>
        <end position="533"/>
    </location>
</feature>
<dbReference type="GO" id="GO:0005506">
    <property type="term" value="F:iron ion binding"/>
    <property type="evidence" value="ECO:0007669"/>
    <property type="project" value="InterPro"/>
</dbReference>
<keyword evidence="9" id="KW-0492">Microsome</keyword>
<evidence type="ECO:0000256" key="4">
    <source>
        <dbReference type="ARBA" id="ARBA00010617"/>
    </source>
</evidence>
<dbReference type="InterPro" id="IPR002401">
    <property type="entry name" value="Cyt_P450_E_grp-I"/>
</dbReference>
<evidence type="ECO:0000256" key="3">
    <source>
        <dbReference type="ARBA" id="ARBA00004406"/>
    </source>
</evidence>
<evidence type="ECO:0000256" key="14">
    <source>
        <dbReference type="ARBA" id="ARBA00047827"/>
    </source>
</evidence>
<evidence type="ECO:0000256" key="5">
    <source>
        <dbReference type="ARBA" id="ARBA00012109"/>
    </source>
</evidence>
<organism evidence="17">
    <name type="scientific">Zygaena filipendulae</name>
    <dbReference type="NCBI Taxonomy" id="287375"/>
    <lineage>
        <taxon>Eukaryota</taxon>
        <taxon>Metazoa</taxon>
        <taxon>Ecdysozoa</taxon>
        <taxon>Arthropoda</taxon>
        <taxon>Hexapoda</taxon>
        <taxon>Insecta</taxon>
        <taxon>Pterygota</taxon>
        <taxon>Neoptera</taxon>
        <taxon>Endopterygota</taxon>
        <taxon>Lepidoptera</taxon>
        <taxon>Glossata</taxon>
        <taxon>Ditrysia</taxon>
        <taxon>Zygaenoidea</taxon>
        <taxon>Zygaenidae</taxon>
        <taxon>Zygaeninae</taxon>
        <taxon>Zygaena</taxon>
    </lineage>
</organism>
<keyword evidence="16" id="KW-0732">Signal</keyword>
<accession>A0A286MXM7</accession>
<evidence type="ECO:0000256" key="16">
    <source>
        <dbReference type="SAM" id="SignalP"/>
    </source>
</evidence>
<keyword evidence="13" id="KW-0472">Membrane</keyword>
<dbReference type="GO" id="GO:0005789">
    <property type="term" value="C:endoplasmic reticulum membrane"/>
    <property type="evidence" value="ECO:0007669"/>
    <property type="project" value="UniProtKB-SubCell"/>
</dbReference>
<feature type="signal peptide" evidence="16">
    <location>
        <begin position="1"/>
        <end position="22"/>
    </location>
</feature>
<dbReference type="Pfam" id="PF00067">
    <property type="entry name" value="p450"/>
    <property type="match status" value="1"/>
</dbReference>
<reference evidence="17" key="3">
    <citation type="submission" date="2017-08" db="EMBL/GenBank/DDBJ databases">
        <authorList>
            <person name="de Groot N.N."/>
        </authorList>
    </citation>
    <scope>NUCLEOTIDE SEQUENCE</scope>
</reference>
<evidence type="ECO:0000256" key="2">
    <source>
        <dbReference type="ARBA" id="ARBA00004174"/>
    </source>
</evidence>
<name>A0A286MXM7_9NEOP</name>
<keyword evidence="6 15" id="KW-0349">Heme</keyword>
<dbReference type="InterPro" id="IPR001128">
    <property type="entry name" value="Cyt_P450"/>
</dbReference>
<dbReference type="AlphaFoldDB" id="A0A286MXM7"/>
<dbReference type="PANTHER" id="PTHR24292:SF54">
    <property type="entry name" value="CYP9F3-RELATED"/>
    <property type="match status" value="1"/>
</dbReference>
<dbReference type="EMBL" id="MF684345">
    <property type="protein sequence ID" value="ASX93979.1"/>
    <property type="molecule type" value="mRNA"/>
</dbReference>
<dbReference type="Gene3D" id="1.10.630.10">
    <property type="entry name" value="Cytochrome P450"/>
    <property type="match status" value="1"/>
</dbReference>
<keyword evidence="12" id="KW-0503">Monooxygenase</keyword>
<keyword evidence="7 15" id="KW-0479">Metal-binding</keyword>
<evidence type="ECO:0000256" key="15">
    <source>
        <dbReference type="PIRSR" id="PIRSR602401-1"/>
    </source>
</evidence>
<dbReference type="PANTHER" id="PTHR24292">
    <property type="entry name" value="CYTOCHROME P450"/>
    <property type="match status" value="1"/>
</dbReference>
<keyword evidence="8" id="KW-0256">Endoplasmic reticulum</keyword>
<keyword evidence="11 15" id="KW-0408">Iron</keyword>
<feature type="binding site" description="axial binding residue" evidence="15">
    <location>
        <position position="473"/>
    </location>
    <ligand>
        <name>heme</name>
        <dbReference type="ChEBI" id="CHEBI:30413"/>
    </ligand>
    <ligandPart>
        <name>Fe</name>
        <dbReference type="ChEBI" id="CHEBI:18248"/>
    </ligandPart>
</feature>
<reference evidence="17" key="1">
    <citation type="journal article" date="2009" name="BMC Genomics">
        <title>454 pyrosequencing based transcriptome analysis of Zygaena filipendulae with focus on genes involved in biosynthesis of cyanogenic glucosides.</title>
        <authorList>
            <person name="Zagrobelny M."/>
            <person name="Scheibye-Alsing K."/>
            <person name="Jensen N.B."/>
            <person name="Moller B.L."/>
            <person name="Gorodkin J."/>
            <person name="Bak S."/>
        </authorList>
    </citation>
    <scope>NUCLEOTIDE SEQUENCE</scope>
</reference>
<dbReference type="PRINTS" id="PR00385">
    <property type="entry name" value="P450"/>
</dbReference>